<protein>
    <submittedName>
        <fullName evidence="1">Uncharacterized protein</fullName>
    </submittedName>
</protein>
<dbReference type="Proteomes" id="UP000499080">
    <property type="component" value="Unassembled WGS sequence"/>
</dbReference>
<accession>A0A4Y2UMW6</accession>
<evidence type="ECO:0000313" key="2">
    <source>
        <dbReference type="Proteomes" id="UP000499080"/>
    </source>
</evidence>
<feature type="non-terminal residue" evidence="1">
    <location>
        <position position="1"/>
    </location>
</feature>
<organism evidence="1 2">
    <name type="scientific">Araneus ventricosus</name>
    <name type="common">Orbweaver spider</name>
    <name type="synonym">Epeira ventricosa</name>
    <dbReference type="NCBI Taxonomy" id="182803"/>
    <lineage>
        <taxon>Eukaryota</taxon>
        <taxon>Metazoa</taxon>
        <taxon>Ecdysozoa</taxon>
        <taxon>Arthropoda</taxon>
        <taxon>Chelicerata</taxon>
        <taxon>Arachnida</taxon>
        <taxon>Araneae</taxon>
        <taxon>Araneomorphae</taxon>
        <taxon>Entelegynae</taxon>
        <taxon>Araneoidea</taxon>
        <taxon>Araneidae</taxon>
        <taxon>Araneus</taxon>
    </lineage>
</organism>
<proteinExistence type="predicted"/>
<dbReference type="EMBL" id="BGPR01038515">
    <property type="protein sequence ID" value="GBO14375.1"/>
    <property type="molecule type" value="Genomic_DNA"/>
</dbReference>
<name>A0A4Y2UMW6_ARAVE</name>
<reference evidence="1 2" key="1">
    <citation type="journal article" date="2019" name="Sci. Rep.">
        <title>Orb-weaving spider Araneus ventricosus genome elucidates the spidroin gene catalogue.</title>
        <authorList>
            <person name="Kono N."/>
            <person name="Nakamura H."/>
            <person name="Ohtoshi R."/>
            <person name="Moran D.A.P."/>
            <person name="Shinohara A."/>
            <person name="Yoshida Y."/>
            <person name="Fujiwara M."/>
            <person name="Mori M."/>
            <person name="Tomita M."/>
            <person name="Arakawa K."/>
        </authorList>
    </citation>
    <scope>NUCLEOTIDE SEQUENCE [LARGE SCALE GENOMIC DNA]</scope>
</reference>
<keyword evidence="2" id="KW-1185">Reference proteome</keyword>
<evidence type="ECO:0000313" key="1">
    <source>
        <dbReference type="EMBL" id="GBO14375.1"/>
    </source>
</evidence>
<sequence>NEGLKRYDVKKFSGVIPRCQREIARHHPRAPQCSGFGKELNLGKTIIDSAELQQRNKWRATPYSQSETTNLLKFQYSHQSAYFGKASNLRLCLENLHVKICPLLSNTYHGDQVAE</sequence>
<gene>
    <name evidence="1" type="ORF">AVEN_9947_1</name>
</gene>
<dbReference type="AlphaFoldDB" id="A0A4Y2UMW6"/>
<comment type="caution">
    <text evidence="1">The sequence shown here is derived from an EMBL/GenBank/DDBJ whole genome shotgun (WGS) entry which is preliminary data.</text>
</comment>